<keyword evidence="6" id="KW-0694">RNA-binding</keyword>
<dbReference type="CDD" id="cd02440">
    <property type="entry name" value="AdoMet_MTases"/>
    <property type="match status" value="1"/>
</dbReference>
<gene>
    <name evidence="14" type="ORF">FA13DRAFT_1229721</name>
</gene>
<dbReference type="OrthoDB" id="10248867at2759"/>
<name>A0A4Y7TPQ2_COPMI</name>
<evidence type="ECO:0000313" key="15">
    <source>
        <dbReference type="Proteomes" id="UP000298030"/>
    </source>
</evidence>
<dbReference type="STRING" id="71717.A0A4Y7TPQ2"/>
<organism evidence="14 15">
    <name type="scientific">Coprinellus micaceus</name>
    <name type="common">Glistening ink-cap mushroom</name>
    <name type="synonym">Coprinus micaceus</name>
    <dbReference type="NCBI Taxonomy" id="71717"/>
    <lineage>
        <taxon>Eukaryota</taxon>
        <taxon>Fungi</taxon>
        <taxon>Dikarya</taxon>
        <taxon>Basidiomycota</taxon>
        <taxon>Agaricomycotina</taxon>
        <taxon>Agaricomycetes</taxon>
        <taxon>Agaricomycetidae</taxon>
        <taxon>Agaricales</taxon>
        <taxon>Agaricineae</taxon>
        <taxon>Psathyrellaceae</taxon>
        <taxon>Coprinellus</taxon>
    </lineage>
</organism>
<comment type="catalytic activity">
    <reaction evidence="10">
        <text>a 5'-end (5'-triphosphoguanosine)-ribonucleoside in mRNA + S-adenosyl-L-methionine = a 5'-end (N(7)-methyl 5'-triphosphoguanosine)-ribonucleoside in mRNA + S-adenosyl-L-homocysteine</text>
        <dbReference type="Rhea" id="RHEA:67008"/>
        <dbReference type="Rhea" id="RHEA-COMP:17166"/>
        <dbReference type="Rhea" id="RHEA-COMP:17167"/>
        <dbReference type="ChEBI" id="CHEBI:57856"/>
        <dbReference type="ChEBI" id="CHEBI:59789"/>
        <dbReference type="ChEBI" id="CHEBI:156461"/>
        <dbReference type="ChEBI" id="CHEBI:167617"/>
        <dbReference type="EC" id="2.1.1.56"/>
    </reaction>
</comment>
<evidence type="ECO:0000259" key="13">
    <source>
        <dbReference type="PROSITE" id="PS51562"/>
    </source>
</evidence>
<feature type="compositionally biased region" description="Polar residues" evidence="12">
    <location>
        <begin position="147"/>
        <end position="159"/>
    </location>
</feature>
<feature type="region of interest" description="Disordered" evidence="12">
    <location>
        <begin position="1"/>
        <end position="200"/>
    </location>
</feature>
<keyword evidence="7" id="KW-0506">mRNA capping</keyword>
<evidence type="ECO:0000256" key="5">
    <source>
        <dbReference type="ARBA" id="ARBA00022691"/>
    </source>
</evidence>
<proteinExistence type="predicted"/>
<keyword evidence="15" id="KW-1185">Reference proteome</keyword>
<evidence type="ECO:0000256" key="11">
    <source>
        <dbReference type="ARBA" id="ARBA00049739"/>
    </source>
</evidence>
<evidence type="ECO:0000256" key="6">
    <source>
        <dbReference type="ARBA" id="ARBA00022884"/>
    </source>
</evidence>
<dbReference type="InterPro" id="IPR004971">
    <property type="entry name" value="mRNA_G-N7_MeTrfase_dom"/>
</dbReference>
<evidence type="ECO:0000256" key="7">
    <source>
        <dbReference type="ARBA" id="ARBA00023042"/>
    </source>
</evidence>
<evidence type="ECO:0000256" key="3">
    <source>
        <dbReference type="ARBA" id="ARBA00022603"/>
    </source>
</evidence>
<evidence type="ECO:0000313" key="14">
    <source>
        <dbReference type="EMBL" id="TEB36136.1"/>
    </source>
</evidence>
<evidence type="ECO:0000256" key="9">
    <source>
        <dbReference type="ARBA" id="ARBA00033387"/>
    </source>
</evidence>
<comment type="function">
    <text evidence="1">Responsible for methylating the 5'-cap structure of mRNAs.</text>
</comment>
<feature type="compositionally biased region" description="Low complexity" evidence="12">
    <location>
        <begin position="121"/>
        <end position="145"/>
    </location>
</feature>
<evidence type="ECO:0000256" key="12">
    <source>
        <dbReference type="SAM" id="MobiDB-lite"/>
    </source>
</evidence>
<dbReference type="SUPFAM" id="SSF53335">
    <property type="entry name" value="S-adenosyl-L-methionine-dependent methyltransferases"/>
    <property type="match status" value="1"/>
</dbReference>
<dbReference type="AlphaFoldDB" id="A0A4Y7TPQ2"/>
<comment type="caution">
    <text evidence="14">The sequence shown here is derived from an EMBL/GenBank/DDBJ whole genome shotgun (WGS) entry which is preliminary data.</text>
</comment>
<sequence>MPPAFDPVRDAVLNSPVEQHSSSLVSPLASPSLGRRATDLSVLLNSDSTMPPAATARPSSLSHLMAPDKLTSSVPLERRYAGSSSRSSQAPYPVPVQAQMQKRRESPSPTRYEREYQFQDSRYPNSRPSSSSSTSTTHTNTNRTSGAPGSSNSVLKRQTSSPSMPPPPAPQLSANTVPISKPSPSPTPIPMKNSIPYRPTRRLTPAGAVLKPLTAEEIEMYRSFQGQGARRLSMKRKRSRSEESDAPPLKKFQGDVRVIAQHYNSRPDVGVVQRQDSPIIGLKSFNNWVKSVLITRFAHPVLQQSSLVGFGGRRGGGRGKVLDMGCGKGGDITKWSKAKIKEILCVDIAAVSVDQARGRYEQMNSYFDASFAALDCYTEPLSAAFSPQKLSTPFDVVSMQFCMHYAFETEEKVRCMLDNVSRYMRPGGVFIGTIPNADLLMSQLAAIPEGRELEFGNSVYKIKFEQRTHHSFFGHKYWFYLQDAVDDVPEYVVYWDNFVNMAAEYGLYPTYKEQFHAVFTEHSNMPEFKSLMVRMKVVDANGESTIDEDQWDATNIYNAFAFEKR</sequence>
<keyword evidence="7" id="KW-0507">mRNA processing</keyword>
<dbReference type="EMBL" id="QPFP01000006">
    <property type="protein sequence ID" value="TEB36136.1"/>
    <property type="molecule type" value="Genomic_DNA"/>
</dbReference>
<evidence type="ECO:0000256" key="10">
    <source>
        <dbReference type="ARBA" id="ARBA00044712"/>
    </source>
</evidence>
<feature type="domain" description="MRNA cap 0 methyltransferase" evidence="13">
    <location>
        <begin position="277"/>
        <end position="565"/>
    </location>
</feature>
<keyword evidence="3" id="KW-0489">Methyltransferase</keyword>
<evidence type="ECO:0000256" key="8">
    <source>
        <dbReference type="ARBA" id="ARBA00032772"/>
    </source>
</evidence>
<feature type="compositionally biased region" description="Low complexity" evidence="12">
    <location>
        <begin position="21"/>
        <end position="33"/>
    </location>
</feature>
<evidence type="ECO:0000256" key="1">
    <source>
        <dbReference type="ARBA" id="ARBA00003378"/>
    </source>
</evidence>
<dbReference type="PANTHER" id="PTHR12189:SF2">
    <property type="entry name" value="MRNA CAP GUANINE-N7 METHYLTRANSFERASE"/>
    <property type="match status" value="1"/>
</dbReference>
<dbReference type="Pfam" id="PF03291">
    <property type="entry name" value="mRNA_G-N7_MeTrfase"/>
    <property type="match status" value="1"/>
</dbReference>
<reference evidence="14 15" key="1">
    <citation type="journal article" date="2019" name="Nat. Ecol. Evol.">
        <title>Megaphylogeny resolves global patterns of mushroom evolution.</title>
        <authorList>
            <person name="Varga T."/>
            <person name="Krizsan K."/>
            <person name="Foldi C."/>
            <person name="Dima B."/>
            <person name="Sanchez-Garcia M."/>
            <person name="Sanchez-Ramirez S."/>
            <person name="Szollosi G.J."/>
            <person name="Szarkandi J.G."/>
            <person name="Papp V."/>
            <person name="Albert L."/>
            <person name="Andreopoulos W."/>
            <person name="Angelini C."/>
            <person name="Antonin V."/>
            <person name="Barry K.W."/>
            <person name="Bougher N.L."/>
            <person name="Buchanan P."/>
            <person name="Buyck B."/>
            <person name="Bense V."/>
            <person name="Catcheside P."/>
            <person name="Chovatia M."/>
            <person name="Cooper J."/>
            <person name="Damon W."/>
            <person name="Desjardin D."/>
            <person name="Finy P."/>
            <person name="Geml J."/>
            <person name="Haridas S."/>
            <person name="Hughes K."/>
            <person name="Justo A."/>
            <person name="Karasinski D."/>
            <person name="Kautmanova I."/>
            <person name="Kiss B."/>
            <person name="Kocsube S."/>
            <person name="Kotiranta H."/>
            <person name="LaButti K.M."/>
            <person name="Lechner B.E."/>
            <person name="Liimatainen K."/>
            <person name="Lipzen A."/>
            <person name="Lukacs Z."/>
            <person name="Mihaltcheva S."/>
            <person name="Morgado L.N."/>
            <person name="Niskanen T."/>
            <person name="Noordeloos M.E."/>
            <person name="Ohm R.A."/>
            <person name="Ortiz-Santana B."/>
            <person name="Ovrebo C."/>
            <person name="Racz N."/>
            <person name="Riley R."/>
            <person name="Savchenko A."/>
            <person name="Shiryaev A."/>
            <person name="Soop K."/>
            <person name="Spirin V."/>
            <person name="Szebenyi C."/>
            <person name="Tomsovsky M."/>
            <person name="Tulloss R.E."/>
            <person name="Uehling J."/>
            <person name="Grigoriev I.V."/>
            <person name="Vagvolgyi C."/>
            <person name="Papp T."/>
            <person name="Martin F.M."/>
            <person name="Miettinen O."/>
            <person name="Hibbett D.S."/>
            <person name="Nagy L.G."/>
        </authorList>
    </citation>
    <scope>NUCLEOTIDE SEQUENCE [LARGE SCALE GENOMIC DNA]</scope>
    <source>
        <strain evidence="14 15">FP101781</strain>
    </source>
</reference>
<evidence type="ECO:0000256" key="4">
    <source>
        <dbReference type="ARBA" id="ARBA00022679"/>
    </source>
</evidence>
<keyword evidence="4" id="KW-0808">Transferase</keyword>
<dbReference type="InterPro" id="IPR039753">
    <property type="entry name" value="RG7MT1"/>
</dbReference>
<accession>A0A4Y7TPQ2</accession>
<dbReference type="PROSITE" id="PS51562">
    <property type="entry name" value="RNA_CAP0_MT"/>
    <property type="match status" value="1"/>
</dbReference>
<keyword evidence="5" id="KW-0949">S-adenosyl-L-methionine</keyword>
<evidence type="ECO:0000256" key="2">
    <source>
        <dbReference type="ARBA" id="ARBA00011926"/>
    </source>
</evidence>
<dbReference type="InterPro" id="IPR029063">
    <property type="entry name" value="SAM-dependent_MTases_sf"/>
</dbReference>
<dbReference type="PANTHER" id="PTHR12189">
    <property type="entry name" value="MRNA GUANINE-7- METHYLTRANSFERASE"/>
    <property type="match status" value="1"/>
</dbReference>
<dbReference type="GO" id="GO:0003723">
    <property type="term" value="F:RNA binding"/>
    <property type="evidence" value="ECO:0007669"/>
    <property type="project" value="UniProtKB-KW"/>
</dbReference>
<feature type="region of interest" description="Disordered" evidence="12">
    <location>
        <begin position="226"/>
        <end position="249"/>
    </location>
</feature>
<dbReference type="Gene3D" id="3.40.50.150">
    <property type="entry name" value="Vaccinia Virus protein VP39"/>
    <property type="match status" value="1"/>
</dbReference>
<dbReference type="EC" id="2.1.1.56" evidence="2"/>
<dbReference type="Proteomes" id="UP000298030">
    <property type="component" value="Unassembled WGS sequence"/>
</dbReference>
<dbReference type="GO" id="GO:0004482">
    <property type="term" value="F:mRNA 5'-cap (guanine-N7-)-methyltransferase activity"/>
    <property type="evidence" value="ECO:0007669"/>
    <property type="project" value="UniProtKB-EC"/>
</dbReference>
<feature type="compositionally biased region" description="Basic and acidic residues" evidence="12">
    <location>
        <begin position="102"/>
        <end position="117"/>
    </location>
</feature>
<dbReference type="GO" id="GO:0005634">
    <property type="term" value="C:nucleus"/>
    <property type="evidence" value="ECO:0007669"/>
    <property type="project" value="TreeGrafter"/>
</dbReference>
<protein>
    <recommendedName>
        <fullName evidence="11">mRNA cap guanine-N(7) methyltransferase</fullName>
        <ecNumber evidence="2">2.1.1.56</ecNumber>
    </recommendedName>
    <alternativeName>
        <fullName evidence="8">mRNA (guanine-N(7))-methyltransferase</fullName>
    </alternativeName>
    <alternativeName>
        <fullName evidence="9">mRNA cap methyltransferase</fullName>
    </alternativeName>
</protein>